<dbReference type="Pfam" id="PF24673">
    <property type="entry name" value="Blr_divisome"/>
    <property type="match status" value="1"/>
</dbReference>
<dbReference type="Proteomes" id="UP000307430">
    <property type="component" value="Unassembled WGS sequence"/>
</dbReference>
<organism evidence="2 3">
    <name type="scientific">Klebsiella indica</name>
    <dbReference type="NCBI Taxonomy" id="2582917"/>
    <lineage>
        <taxon>Bacteria</taxon>
        <taxon>Pseudomonadati</taxon>
        <taxon>Pseudomonadota</taxon>
        <taxon>Gammaproteobacteria</taxon>
        <taxon>Enterobacterales</taxon>
        <taxon>Enterobacteriaceae</taxon>
        <taxon>Klebsiella/Raoultella group</taxon>
        <taxon>Klebsiella</taxon>
    </lineage>
</organism>
<accession>A0A5R9LP30</accession>
<evidence type="ECO:0000313" key="3">
    <source>
        <dbReference type="Proteomes" id="UP000307430"/>
    </source>
</evidence>
<comment type="caution">
    <text evidence="2">The sequence shown here is derived from an EMBL/GenBank/DDBJ whole genome shotgun (WGS) entry which is preliminary data.</text>
</comment>
<keyword evidence="3" id="KW-1185">Reference proteome</keyword>
<dbReference type="AlphaFoldDB" id="A0A5R9LP30"/>
<reference evidence="2 3" key="1">
    <citation type="submission" date="2019-05" db="EMBL/GenBank/DDBJ databases">
        <title>Genome sequence of Klebsiella sp strain TOUT106.</title>
        <authorList>
            <person name="Rahi P."/>
            <person name="Chaudhari D."/>
        </authorList>
    </citation>
    <scope>NUCLEOTIDE SEQUENCE [LARGE SCALE GENOMIC DNA]</scope>
    <source>
        <strain evidence="2 3">TOUT106</strain>
    </source>
</reference>
<sequence>MENVFNRIVELIGWIVLGVSSLLLVIAHHIDNYQSPPAVDAARTTPLAK</sequence>
<protein>
    <submittedName>
        <fullName evidence="2">Division septum protein Blr</fullName>
    </submittedName>
</protein>
<name>A0A5R9LP30_9ENTR</name>
<keyword evidence="1" id="KW-0472">Membrane</keyword>
<dbReference type="NCBIfam" id="NF033231">
    <property type="entry name" value="small_Blr"/>
    <property type="match status" value="1"/>
</dbReference>
<dbReference type="RefSeq" id="WP_138358919.1">
    <property type="nucleotide sequence ID" value="NZ_JBCIVH010000010.1"/>
</dbReference>
<gene>
    <name evidence="2" type="primary">blr</name>
    <name evidence="2" type="ORF">FE839_02820</name>
</gene>
<evidence type="ECO:0000313" key="2">
    <source>
        <dbReference type="EMBL" id="TLV23041.1"/>
    </source>
</evidence>
<dbReference type="InterPro" id="IPR049597">
    <property type="entry name" value="Blr-like"/>
</dbReference>
<keyword evidence="1" id="KW-0812">Transmembrane</keyword>
<feature type="transmembrane region" description="Helical" evidence="1">
    <location>
        <begin position="12"/>
        <end position="30"/>
    </location>
</feature>
<proteinExistence type="predicted"/>
<evidence type="ECO:0000256" key="1">
    <source>
        <dbReference type="SAM" id="Phobius"/>
    </source>
</evidence>
<keyword evidence="1" id="KW-1133">Transmembrane helix</keyword>
<dbReference type="EMBL" id="VCHQ01000003">
    <property type="protein sequence ID" value="TLV23041.1"/>
    <property type="molecule type" value="Genomic_DNA"/>
</dbReference>